<comment type="caution">
    <text evidence="2">The sequence shown here is derived from an EMBL/GenBank/DDBJ whole genome shotgun (WGS) entry which is preliminary data.</text>
</comment>
<name>A0A5B0NHK8_PUCGR</name>
<sequence length="67" mass="7951">MSRQSRLHWSGLFPTRQKRLQKFTQYHTLSIIHRGNNAYPCLSRRLADLETCRASSREFSSRVWNGL</sequence>
<evidence type="ECO:0000313" key="2">
    <source>
        <dbReference type="EMBL" id="KAA1088084.1"/>
    </source>
</evidence>
<accession>A0A5B0NHK8</accession>
<gene>
    <name evidence="1" type="ORF">PGT21_011364</name>
    <name evidence="2" type="ORF">PGTUg99_028287</name>
</gene>
<proteinExistence type="predicted"/>
<dbReference type="AlphaFoldDB" id="A0A5B0NHK8"/>
<evidence type="ECO:0000313" key="1">
    <source>
        <dbReference type="EMBL" id="KAA1082711.1"/>
    </source>
</evidence>
<reference evidence="3 4" key="1">
    <citation type="submission" date="2019-05" db="EMBL/GenBank/DDBJ databases">
        <title>Emergence of the Ug99 lineage of the wheat stem rust pathogen through somatic hybridization.</title>
        <authorList>
            <person name="Li F."/>
            <person name="Upadhyaya N.M."/>
            <person name="Sperschneider J."/>
            <person name="Matny O."/>
            <person name="Nguyen-Phuc H."/>
            <person name="Mago R."/>
            <person name="Raley C."/>
            <person name="Miller M.E."/>
            <person name="Silverstein K.A.T."/>
            <person name="Henningsen E."/>
            <person name="Hirsch C.D."/>
            <person name="Visser B."/>
            <person name="Pretorius Z.A."/>
            <person name="Steffenson B.J."/>
            <person name="Schwessinger B."/>
            <person name="Dodds P.N."/>
            <person name="Figueroa M."/>
        </authorList>
    </citation>
    <scope>NUCLEOTIDE SEQUENCE [LARGE SCALE GENOMIC DNA]</scope>
    <source>
        <strain evidence="1">21-0</strain>
        <strain evidence="2 4">Ug99</strain>
    </source>
</reference>
<organism evidence="2 4">
    <name type="scientific">Puccinia graminis f. sp. tritici</name>
    <dbReference type="NCBI Taxonomy" id="56615"/>
    <lineage>
        <taxon>Eukaryota</taxon>
        <taxon>Fungi</taxon>
        <taxon>Dikarya</taxon>
        <taxon>Basidiomycota</taxon>
        <taxon>Pucciniomycotina</taxon>
        <taxon>Pucciniomycetes</taxon>
        <taxon>Pucciniales</taxon>
        <taxon>Pucciniaceae</taxon>
        <taxon>Puccinia</taxon>
    </lineage>
</organism>
<evidence type="ECO:0000313" key="4">
    <source>
        <dbReference type="Proteomes" id="UP000325313"/>
    </source>
</evidence>
<keyword evidence="3" id="KW-1185">Reference proteome</keyword>
<dbReference type="EMBL" id="VDEP01000408">
    <property type="protein sequence ID" value="KAA1088084.1"/>
    <property type="molecule type" value="Genomic_DNA"/>
</dbReference>
<evidence type="ECO:0000313" key="3">
    <source>
        <dbReference type="Proteomes" id="UP000324748"/>
    </source>
</evidence>
<protein>
    <submittedName>
        <fullName evidence="2">Uncharacterized protein</fullName>
    </submittedName>
</protein>
<dbReference type="Proteomes" id="UP000324748">
    <property type="component" value="Unassembled WGS sequence"/>
</dbReference>
<dbReference type="EMBL" id="VSWC01000119">
    <property type="protein sequence ID" value="KAA1082711.1"/>
    <property type="molecule type" value="Genomic_DNA"/>
</dbReference>
<dbReference type="Proteomes" id="UP000325313">
    <property type="component" value="Unassembled WGS sequence"/>
</dbReference>